<gene>
    <name evidence="4" type="ORF">IAC94_08420</name>
</gene>
<dbReference type="FunFam" id="1.10.12.10:FF:000001">
    <property type="entry name" value="Probable enoyl-CoA hydratase, mitochondrial"/>
    <property type="match status" value="1"/>
</dbReference>
<protein>
    <submittedName>
        <fullName evidence="4">Enoyl-CoA hydratase/isomerase family protein</fullName>
    </submittedName>
</protein>
<dbReference type="InterPro" id="IPR018376">
    <property type="entry name" value="Enoyl-CoA_hyd/isom_CS"/>
</dbReference>
<dbReference type="GO" id="GO:0006635">
    <property type="term" value="P:fatty acid beta-oxidation"/>
    <property type="evidence" value="ECO:0007669"/>
    <property type="project" value="TreeGrafter"/>
</dbReference>
<dbReference type="Gene3D" id="3.90.226.10">
    <property type="entry name" value="2-enoyl-CoA Hydratase, Chain A, domain 1"/>
    <property type="match status" value="1"/>
</dbReference>
<evidence type="ECO:0000256" key="2">
    <source>
        <dbReference type="ARBA" id="ARBA00023239"/>
    </source>
</evidence>
<evidence type="ECO:0000256" key="3">
    <source>
        <dbReference type="RuleBase" id="RU003707"/>
    </source>
</evidence>
<sequence length="259" mass="28165">MEYNFLRIETPEEGICILTISHPQSLNSLSRPVLEEMYRFVTDIPEGTAVLIIRGDGPKSFVAGADISQMAGFDAEQGLDFGRFGAEVFRRIEELPFPVIAAVNGYALGGGCELAMACDIRIASAKAKFGQPEVKLGIIPGFSGTYRLPKLVGQGYAKEMIYSGRVIDAAEALRIGLVNHVLPPEELMDYVLGLARDIRANAPIAVRKAKACINSCYDMDETTALAAENRAFSECFATEDQKTGMQAFLGKTAPVFRNK</sequence>
<dbReference type="InterPro" id="IPR001753">
    <property type="entry name" value="Enoyl-CoA_hydra/iso"/>
</dbReference>
<dbReference type="GO" id="GO:0016836">
    <property type="term" value="F:hydro-lyase activity"/>
    <property type="evidence" value="ECO:0007669"/>
    <property type="project" value="UniProtKB-ARBA"/>
</dbReference>
<dbReference type="Pfam" id="PF00378">
    <property type="entry name" value="ECH_1"/>
    <property type="match status" value="1"/>
</dbReference>
<name>A0A9D1E2L4_9BACT</name>
<dbReference type="CDD" id="cd06558">
    <property type="entry name" value="crotonase-like"/>
    <property type="match status" value="1"/>
</dbReference>
<evidence type="ECO:0000256" key="1">
    <source>
        <dbReference type="ARBA" id="ARBA00005254"/>
    </source>
</evidence>
<dbReference type="InterPro" id="IPR014748">
    <property type="entry name" value="Enoyl-CoA_hydra_C"/>
</dbReference>
<reference evidence="4" key="2">
    <citation type="journal article" date="2021" name="PeerJ">
        <title>Extensive microbial diversity within the chicken gut microbiome revealed by metagenomics and culture.</title>
        <authorList>
            <person name="Gilroy R."/>
            <person name="Ravi A."/>
            <person name="Getino M."/>
            <person name="Pursley I."/>
            <person name="Horton D.L."/>
            <person name="Alikhan N.F."/>
            <person name="Baker D."/>
            <person name="Gharbi K."/>
            <person name="Hall N."/>
            <person name="Watson M."/>
            <person name="Adriaenssens E.M."/>
            <person name="Foster-Nyarko E."/>
            <person name="Jarju S."/>
            <person name="Secka A."/>
            <person name="Antonio M."/>
            <person name="Oren A."/>
            <person name="Chaudhuri R.R."/>
            <person name="La Ragione R."/>
            <person name="Hildebrand F."/>
            <person name="Pallen M.J."/>
        </authorList>
    </citation>
    <scope>NUCLEOTIDE SEQUENCE</scope>
    <source>
        <strain evidence="4">ChiHjej13B12-12457</strain>
    </source>
</reference>
<organism evidence="4 5">
    <name type="scientific">Candidatus Coprenecus avistercoris</name>
    <dbReference type="NCBI Taxonomy" id="2840730"/>
    <lineage>
        <taxon>Bacteria</taxon>
        <taxon>Pseudomonadati</taxon>
        <taxon>Bacteroidota</taxon>
        <taxon>Bacteroidia</taxon>
        <taxon>Bacteroidales</taxon>
        <taxon>Rikenellaceae</taxon>
        <taxon>Rikenellaceae incertae sedis</taxon>
        <taxon>Candidatus Coprenecus</taxon>
    </lineage>
</organism>
<dbReference type="PANTHER" id="PTHR11941:SF54">
    <property type="entry name" value="ENOYL-COA HYDRATASE, MITOCHONDRIAL"/>
    <property type="match status" value="1"/>
</dbReference>
<dbReference type="Proteomes" id="UP000886744">
    <property type="component" value="Unassembled WGS sequence"/>
</dbReference>
<comment type="caution">
    <text evidence="4">The sequence shown here is derived from an EMBL/GenBank/DDBJ whole genome shotgun (WGS) entry which is preliminary data.</text>
</comment>
<dbReference type="FunFam" id="3.90.226.10:FF:000009">
    <property type="entry name" value="Carnitinyl-CoA dehydratase"/>
    <property type="match status" value="1"/>
</dbReference>
<dbReference type="Gene3D" id="1.10.12.10">
    <property type="entry name" value="Lyase 2-enoyl-coa Hydratase, Chain A, domain 2"/>
    <property type="match status" value="1"/>
</dbReference>
<dbReference type="InterPro" id="IPR029045">
    <property type="entry name" value="ClpP/crotonase-like_dom_sf"/>
</dbReference>
<evidence type="ECO:0000313" key="4">
    <source>
        <dbReference type="EMBL" id="HIR63522.1"/>
    </source>
</evidence>
<proteinExistence type="inferred from homology"/>
<keyword evidence="2" id="KW-0456">Lyase</keyword>
<dbReference type="PANTHER" id="PTHR11941">
    <property type="entry name" value="ENOYL-COA HYDRATASE-RELATED"/>
    <property type="match status" value="1"/>
</dbReference>
<reference evidence="4" key="1">
    <citation type="submission" date="2020-10" db="EMBL/GenBank/DDBJ databases">
        <authorList>
            <person name="Gilroy R."/>
        </authorList>
    </citation>
    <scope>NUCLEOTIDE SEQUENCE</scope>
    <source>
        <strain evidence="4">ChiHjej13B12-12457</strain>
    </source>
</reference>
<dbReference type="SUPFAM" id="SSF52096">
    <property type="entry name" value="ClpP/crotonase"/>
    <property type="match status" value="1"/>
</dbReference>
<dbReference type="EMBL" id="DVHI01000101">
    <property type="protein sequence ID" value="HIR63522.1"/>
    <property type="molecule type" value="Genomic_DNA"/>
</dbReference>
<dbReference type="PROSITE" id="PS00166">
    <property type="entry name" value="ENOYL_COA_HYDRATASE"/>
    <property type="match status" value="1"/>
</dbReference>
<evidence type="ECO:0000313" key="5">
    <source>
        <dbReference type="Proteomes" id="UP000886744"/>
    </source>
</evidence>
<comment type="similarity">
    <text evidence="1 3">Belongs to the enoyl-CoA hydratase/isomerase family.</text>
</comment>
<accession>A0A9D1E2L4</accession>
<dbReference type="AlphaFoldDB" id="A0A9D1E2L4"/>